<feature type="transmembrane region" description="Helical" evidence="2">
    <location>
        <begin position="63"/>
        <end position="83"/>
    </location>
</feature>
<keyword evidence="2" id="KW-1133">Transmembrane helix</keyword>
<accession>A0ABU8M9G3</accession>
<evidence type="ECO:0000256" key="2">
    <source>
        <dbReference type="SAM" id="Phobius"/>
    </source>
</evidence>
<feature type="region of interest" description="Disordered" evidence="1">
    <location>
        <begin position="1"/>
        <end position="21"/>
    </location>
</feature>
<dbReference type="EMBL" id="JBBEGM010000007">
    <property type="protein sequence ID" value="MEJ2863093.1"/>
    <property type="molecule type" value="Genomic_DNA"/>
</dbReference>
<evidence type="ECO:0000313" key="3">
    <source>
        <dbReference type="EMBL" id="MEJ2863093.1"/>
    </source>
</evidence>
<evidence type="ECO:0000256" key="1">
    <source>
        <dbReference type="SAM" id="MobiDB-lite"/>
    </source>
</evidence>
<dbReference type="RefSeq" id="WP_337704453.1">
    <property type="nucleotide sequence ID" value="NZ_JBBEGM010000007.1"/>
</dbReference>
<proteinExistence type="predicted"/>
<keyword evidence="4" id="KW-1185">Reference proteome</keyword>
<protein>
    <submittedName>
        <fullName evidence="3">Uncharacterized protein</fullName>
    </submittedName>
</protein>
<gene>
    <name evidence="3" type="ORF">WCD58_18130</name>
</gene>
<organism evidence="3 4">
    <name type="scientific">Actinomycetospora flava</name>
    <dbReference type="NCBI Taxonomy" id="3129232"/>
    <lineage>
        <taxon>Bacteria</taxon>
        <taxon>Bacillati</taxon>
        <taxon>Actinomycetota</taxon>
        <taxon>Actinomycetes</taxon>
        <taxon>Pseudonocardiales</taxon>
        <taxon>Pseudonocardiaceae</taxon>
        <taxon>Actinomycetospora</taxon>
    </lineage>
</organism>
<feature type="region of interest" description="Disordered" evidence="1">
    <location>
        <begin position="287"/>
        <end position="320"/>
    </location>
</feature>
<feature type="transmembrane region" description="Helical" evidence="2">
    <location>
        <begin position="31"/>
        <end position="51"/>
    </location>
</feature>
<reference evidence="3 4" key="1">
    <citation type="submission" date="2024-03" db="EMBL/GenBank/DDBJ databases">
        <title>Actinomycetospora sp. OC33-EN07, a novel actinomycete isolated from wild orchid (Aerides multiflora).</title>
        <authorList>
            <person name="Suriyachadkun C."/>
        </authorList>
    </citation>
    <scope>NUCLEOTIDE SEQUENCE [LARGE SCALE GENOMIC DNA]</scope>
    <source>
        <strain evidence="3 4">OC33-EN07</strain>
    </source>
</reference>
<sequence length="320" mass="34830">MTATTTTRDGGLPGGGPAPRWSPRRLGHHRYLGWAGALLLAAVAMGIAIALDTSPGPGLTDGGALTVMVVVCLTAPVLVWMTVHEVVTAVRRRVRDDVRVYGTGQAVRGAAPASVPGELSWQRAPEEVLLHVDVDHVPDAARVVERAVRHGRHRYVEGGDEVLRLQSGRGTLTATERGGRIRHRATRVARPGRYRARWDVDLDGRRLSCEVGGLPPVPRRTLLEPDGTAWLVHTGTPSLLDQLRGGRAARLRPHGRLPEDLDPDAVAFCLWLFCELEAHLDRTRRYGQEHDAPRGPEPVADAWAGHPPADVHVPMQEARP</sequence>
<evidence type="ECO:0000313" key="4">
    <source>
        <dbReference type="Proteomes" id="UP001369736"/>
    </source>
</evidence>
<dbReference type="Proteomes" id="UP001369736">
    <property type="component" value="Unassembled WGS sequence"/>
</dbReference>
<keyword evidence="2" id="KW-0812">Transmembrane</keyword>
<comment type="caution">
    <text evidence="3">The sequence shown here is derived from an EMBL/GenBank/DDBJ whole genome shotgun (WGS) entry which is preliminary data.</text>
</comment>
<name>A0ABU8M9G3_9PSEU</name>
<keyword evidence="2" id="KW-0472">Membrane</keyword>